<dbReference type="AlphaFoldDB" id="A0A8J3TXD5"/>
<dbReference type="EMBL" id="BOOO01000048">
    <property type="protein sequence ID" value="GII34269.1"/>
    <property type="molecule type" value="Genomic_DNA"/>
</dbReference>
<proteinExistence type="predicted"/>
<evidence type="ECO:0000313" key="1">
    <source>
        <dbReference type="EMBL" id="GII34269.1"/>
    </source>
</evidence>
<accession>A0A8J3TXD5</accession>
<organism evidence="1 2">
    <name type="scientific">Planotetraspora mira</name>
    <dbReference type="NCBI Taxonomy" id="58121"/>
    <lineage>
        <taxon>Bacteria</taxon>
        <taxon>Bacillati</taxon>
        <taxon>Actinomycetota</taxon>
        <taxon>Actinomycetes</taxon>
        <taxon>Streptosporangiales</taxon>
        <taxon>Streptosporangiaceae</taxon>
        <taxon>Planotetraspora</taxon>
    </lineage>
</organism>
<gene>
    <name evidence="1" type="ORF">Pmi06nite_77110</name>
</gene>
<reference evidence="1 2" key="1">
    <citation type="submission" date="2021-01" db="EMBL/GenBank/DDBJ databases">
        <title>Whole genome shotgun sequence of Planotetraspora mira NBRC 15435.</title>
        <authorList>
            <person name="Komaki H."/>
            <person name="Tamura T."/>
        </authorList>
    </citation>
    <scope>NUCLEOTIDE SEQUENCE [LARGE SCALE GENOMIC DNA]</scope>
    <source>
        <strain evidence="1 2">NBRC 15435</strain>
    </source>
</reference>
<keyword evidence="2" id="KW-1185">Reference proteome</keyword>
<evidence type="ECO:0000313" key="2">
    <source>
        <dbReference type="Proteomes" id="UP000650628"/>
    </source>
</evidence>
<dbReference type="RefSeq" id="WP_203958066.1">
    <property type="nucleotide sequence ID" value="NZ_BOOO01000048.1"/>
</dbReference>
<name>A0A8J3TXD5_9ACTN</name>
<sequence length="111" mass="11272">MMRVDPDGAVDGRLRDLAAAGDAGHRAGSVQDKAFVADACAGLLEPVEDGHDLGLSDGGDGADLSGDVGVFNGHRGHQSVAEGAEVIVTMAGIGPDVPTGTFRYRNGAMPW</sequence>
<comment type="caution">
    <text evidence="1">The sequence shown here is derived from an EMBL/GenBank/DDBJ whole genome shotgun (WGS) entry which is preliminary data.</text>
</comment>
<dbReference type="Proteomes" id="UP000650628">
    <property type="component" value="Unassembled WGS sequence"/>
</dbReference>
<protein>
    <submittedName>
        <fullName evidence="1">Uncharacterized protein</fullName>
    </submittedName>
</protein>